<dbReference type="FunFam" id="1.10.8.60:FF:000160">
    <property type="entry name" value="WGS project CABT00000000 data, contig 2.55"/>
    <property type="match status" value="1"/>
</dbReference>
<dbReference type="PANTHER" id="PTHR43392">
    <property type="entry name" value="AAA-TYPE ATPASE FAMILY PROTEIN / ANKYRIN REPEAT FAMILY PROTEIN"/>
    <property type="match status" value="1"/>
</dbReference>
<dbReference type="InterPro" id="IPR050773">
    <property type="entry name" value="CbxX/CfxQ_RuBisCO_ESX"/>
</dbReference>
<evidence type="ECO:0000256" key="2">
    <source>
        <dbReference type="ARBA" id="ARBA00022741"/>
    </source>
</evidence>
<protein>
    <submittedName>
        <fullName evidence="8">P-loop containing nucleoside triphosphate hydrolase protein</fullName>
    </submittedName>
</protein>
<dbReference type="OrthoDB" id="2423195at2759"/>
<dbReference type="InterPro" id="IPR041627">
    <property type="entry name" value="AAA_lid_6"/>
</dbReference>
<evidence type="ECO:0000256" key="3">
    <source>
        <dbReference type="ARBA" id="ARBA00022806"/>
    </source>
</evidence>
<evidence type="ECO:0000256" key="6">
    <source>
        <dbReference type="SAM" id="MobiDB-lite"/>
    </source>
</evidence>
<dbReference type="InterPro" id="IPR003593">
    <property type="entry name" value="AAA+_ATPase"/>
</dbReference>
<dbReference type="CDD" id="cd18808">
    <property type="entry name" value="SF1_C_Upf1"/>
    <property type="match status" value="1"/>
</dbReference>
<dbReference type="InterPro" id="IPR027417">
    <property type="entry name" value="P-loop_NTPase"/>
</dbReference>
<feature type="region of interest" description="Disordered" evidence="6">
    <location>
        <begin position="1367"/>
        <end position="1388"/>
    </location>
</feature>
<feature type="compositionally biased region" description="Pro residues" evidence="6">
    <location>
        <begin position="1963"/>
        <end position="1974"/>
    </location>
</feature>
<dbReference type="Gene3D" id="3.40.50.300">
    <property type="entry name" value="P-loop containing nucleotide triphosphate hydrolases"/>
    <property type="match status" value="5"/>
</dbReference>
<dbReference type="GO" id="GO:0016887">
    <property type="term" value="F:ATP hydrolysis activity"/>
    <property type="evidence" value="ECO:0007669"/>
    <property type="project" value="InterPro"/>
</dbReference>
<reference evidence="8 9" key="1">
    <citation type="journal article" date="2016" name="Nat. Commun.">
        <title>Ectomycorrhizal ecology is imprinted in the genome of the dominant symbiotic fungus Cenococcum geophilum.</title>
        <authorList>
            <consortium name="DOE Joint Genome Institute"/>
            <person name="Peter M."/>
            <person name="Kohler A."/>
            <person name="Ohm R.A."/>
            <person name="Kuo A."/>
            <person name="Krutzmann J."/>
            <person name="Morin E."/>
            <person name="Arend M."/>
            <person name="Barry K.W."/>
            <person name="Binder M."/>
            <person name="Choi C."/>
            <person name="Clum A."/>
            <person name="Copeland A."/>
            <person name="Grisel N."/>
            <person name="Haridas S."/>
            <person name="Kipfer T."/>
            <person name="LaButti K."/>
            <person name="Lindquist E."/>
            <person name="Lipzen A."/>
            <person name="Maire R."/>
            <person name="Meier B."/>
            <person name="Mihaltcheva S."/>
            <person name="Molinier V."/>
            <person name="Murat C."/>
            <person name="Poggeler S."/>
            <person name="Quandt C.A."/>
            <person name="Sperisen C."/>
            <person name="Tritt A."/>
            <person name="Tisserant E."/>
            <person name="Crous P.W."/>
            <person name="Henrissat B."/>
            <person name="Nehls U."/>
            <person name="Egli S."/>
            <person name="Spatafora J.W."/>
            <person name="Grigoriev I.V."/>
            <person name="Martin F.M."/>
        </authorList>
    </citation>
    <scope>NUCLEOTIDE SEQUENCE [LARGE SCALE GENOMIC DNA]</scope>
    <source>
        <strain evidence="8 9">CBS 459.81</strain>
    </source>
</reference>
<dbReference type="SMART" id="SM00382">
    <property type="entry name" value="AAA"/>
    <property type="match status" value="3"/>
</dbReference>
<dbReference type="Pfam" id="PF13087">
    <property type="entry name" value="AAA_12"/>
    <property type="match status" value="1"/>
</dbReference>
<dbReference type="InterPro" id="IPR041677">
    <property type="entry name" value="DNA2/NAM7_AAA_11"/>
</dbReference>
<keyword evidence="8" id="KW-0378">Hydrolase</keyword>
<proteinExistence type="inferred from homology"/>
<keyword evidence="4" id="KW-0067">ATP-binding</keyword>
<feature type="domain" description="AAA+ ATPase" evidence="7">
    <location>
        <begin position="424"/>
        <end position="732"/>
    </location>
</feature>
<dbReference type="InterPro" id="IPR003959">
    <property type="entry name" value="ATPase_AAA_core"/>
</dbReference>
<dbReference type="InterPro" id="IPR000641">
    <property type="entry name" value="CbxX/CfxQ"/>
</dbReference>
<dbReference type="FunFam" id="3.40.50.300:FF:000216">
    <property type="entry name" value="Type VII secretion ATPase EccA"/>
    <property type="match status" value="1"/>
</dbReference>
<evidence type="ECO:0000256" key="4">
    <source>
        <dbReference type="ARBA" id="ARBA00022840"/>
    </source>
</evidence>
<evidence type="ECO:0000256" key="1">
    <source>
        <dbReference type="ARBA" id="ARBA00010378"/>
    </source>
</evidence>
<keyword evidence="3" id="KW-0347">Helicase</keyword>
<name>A0A8E2E0B9_9PEZI</name>
<gene>
    <name evidence="8" type="ORF">K432DRAFT_437724</name>
</gene>
<dbReference type="GO" id="GO:0005524">
    <property type="term" value="F:ATP binding"/>
    <property type="evidence" value="ECO:0007669"/>
    <property type="project" value="UniProtKB-KW"/>
</dbReference>
<dbReference type="Proteomes" id="UP000250266">
    <property type="component" value="Unassembled WGS sequence"/>
</dbReference>
<feature type="coiled-coil region" evidence="5">
    <location>
        <begin position="2032"/>
        <end position="2100"/>
    </location>
</feature>
<dbReference type="FunFam" id="1.10.8.60:FF:000159">
    <property type="entry name" value="p-loop containing nucleoside triphosphate hydrolase protein"/>
    <property type="match status" value="1"/>
</dbReference>
<keyword evidence="2" id="KW-0547">Nucleotide-binding</keyword>
<evidence type="ECO:0000259" key="7">
    <source>
        <dbReference type="SMART" id="SM00382"/>
    </source>
</evidence>
<dbReference type="SUPFAM" id="SSF52540">
    <property type="entry name" value="P-loop containing nucleoside triphosphate hydrolases"/>
    <property type="match status" value="4"/>
</dbReference>
<dbReference type="InterPro" id="IPR041679">
    <property type="entry name" value="DNA2/NAM7-like_C"/>
</dbReference>
<dbReference type="Pfam" id="PF00004">
    <property type="entry name" value="AAA"/>
    <property type="match status" value="1"/>
</dbReference>
<dbReference type="InterPro" id="IPR047187">
    <property type="entry name" value="SF1_C_Upf1"/>
</dbReference>
<evidence type="ECO:0000313" key="8">
    <source>
        <dbReference type="EMBL" id="OCK75052.1"/>
    </source>
</evidence>
<dbReference type="GO" id="GO:0004386">
    <property type="term" value="F:helicase activity"/>
    <property type="evidence" value="ECO:0007669"/>
    <property type="project" value="InterPro"/>
</dbReference>
<dbReference type="CDD" id="cd06008">
    <property type="entry name" value="NF-X1-zinc-finger"/>
    <property type="match status" value="1"/>
</dbReference>
<feature type="compositionally biased region" description="Polar residues" evidence="6">
    <location>
        <begin position="1950"/>
        <end position="1960"/>
    </location>
</feature>
<comment type="similarity">
    <text evidence="1">Belongs to the CbxX/CfxQ family.</text>
</comment>
<dbReference type="PANTHER" id="PTHR43392:SF2">
    <property type="entry name" value="AAA-TYPE ATPASE FAMILY PROTEIN _ ANKYRIN REPEAT FAMILY PROTEIN"/>
    <property type="match status" value="1"/>
</dbReference>
<sequence length="2135" mass="237688">MATDTASEQKSSRSLRLSKYFAQVMHGKSKIQNSNDANRFFEAICDQSDGSNCVERLIASPHGLSSVQKALRFDLSRPFLIGPATDFLLYLTNPAAVEPPTFWNALVKAHKDKVLTDNAAHAFTWFLKELLSSQADGLPDVREIAETVTQNRSLLDSSSLEVRTLGQKIKHMLSITSSNAAQDGIAGPGGRHDNDFIDFRQIAILPTSDEFSSSERPFYQRADAIDHVDVERRGAMHLDNQFRLLREDLLGELRNDLQIARGQKEGRRRALQCRTDIAQLHKLETPAQRKKYILENKNFLKHQSFGCLISGDEIIAFGTVDRNEDLLAQILPVIVLQISSEAAFERSLLATKSPAGLNFVQVDTAVFAYEPILKSLQATTEIPLVEDLLAPNPKESQTDSAIQPREIPIKLDYSQQESLLTGLTKRVSLVQGPPGTGKSFIGALIAKILHDFTSETILVVCFKNHALDQFLEDLLDIGISPDPMVRLGAQSTARTKPLKMSEQKSSYKTNSLTWQTIQQLKDESEAYQRILAQSISSYQKFQVGWNELLEYLEFSDDDSRFFDALRTPISKDGMTQVGRRGRAIGPSYLLERWVSGSNAGVFQQTVPKQFPEVWQMDEASRNSCMTRWKIDLLKEHVSKICNLKQKYGLCQQRLDELFRDKDVHTIKNKRIIGCTTTAAAKYTRELQNVSPGVILVEEAGEILESHILTAMTPNTKQLVLIGDHKQLRPRVDNYALTVEKGDGYNLNRSLFERLVLAGVPHTTLSLQHRMCPEISSLVRYLTYPELQDAPNTQNRPALLGFQDRVIFVTHEYPELNAEKVRERRGEGSISSKENVSEVEMGYGTNQLVILTPYVSQLGLLRKRLSEDNDPILNDLDSYDLVRAGLLTAAAARVSNRPIRIPTIDNYQGEESDIVIVTMTRSNPNGDIGFMASPQRVNVLLSRARNALIMIGNAKTFMNCCKGQEVWVPLMDEWKRNGHIYDGFPVKCERHPDRKAILRRKEDFGIECPDGGCSEPCGSKLNCGIHDCPQRCHQLHDHSKIECKTIVKFICPQNHKLSSECFKQRSATCPKCDAIAREQEKKRQREHKLDVEHETKQKAYAKELADIQAEIEHQRPPSRLKLKNESFQVNGIDAENHPAKQGSATSKKFEGANNAALDSLMGMIGLEDVKQKFLSVKAKVDTTIRQGVSLKGERFGAALLGNPGTVKTTVARLYAKFLASVGALPGDYFVETSGSALADGGVSGCKKHIEIILNNNGGVFFIDEAYQLIVLILAGYNKQMEAFFAHNPGIPSRIPHQIQFQDYGDDELLQILHHVIEERYRGTMKVEGGMGGLYLRIVARRIGCGRGKDGFGNARAVHNKFAQIADRQSTRLQRERRAGSGPDDKLLTKEDLLGPDPCAALKGNAAWSKLQSPIGIKTVKESVQVLFDSIQHNYHRELEEKPLVQYSLNRVFLGSPGTGKTSVAKLYGRTLADIGLLSNGEVVIKNPSDFVGSVLGGSESNTKAILAATVGKVLIIDEAYMLSGGSRANGPAVDTYKSAVIDTIVAEVQSTAGEDRCVLLLGYKDEMEHMFQSVNPGLTRRFPLDSAFVFEDFTDTELKKILELKLDQQGFEATDHAKNVAMDMLRRARNRPHFGNAGEVDILLDKAKALHQKRMSAGKSKNSNKLEAQDFDENFNRGERAATNCRKLFEGVVGCEKTVKQLEGYQTTAVNMKALDMDPREQIPFNFLFRGPPGTVYYDMGFLATAEVVTGPKTQKVLERALGKVLFIDEAYRLAEGPFAIEAMDEIKLVTILAGYDADINRLMSINPGLSSRFPEAMIFDYLAPADCLRLFVNLLKNKKHLDISILDPPTEHLRERLLKYFAELSELPSWGNARDIQSLAKTVWGTIILTATPPVKTLLLTTEVVLESIESMISERSHRTQSAQSTRHSPPSLALSLPTETASLKPPEPQTTIHTATRISQTPPEPAQAPPPVQPKAETRAQPSADPRDVDVTDAIWHRLSQDKQAAASLAREHDKLCSEGLALQEAAALEVLNTEDELAALKAAAEAAVADDEGKRRHEAMRLKRNLERMAREAKLAEIERKMREMEEERKEVKAQQKLRNMGGCCAGFRWIKQAQGYRCAGGSHFVGNAALGM</sequence>
<dbReference type="Pfam" id="PF13086">
    <property type="entry name" value="AAA_11"/>
    <property type="match status" value="1"/>
</dbReference>
<keyword evidence="5" id="KW-0175">Coiled coil</keyword>
<feature type="region of interest" description="Disordered" evidence="6">
    <location>
        <begin position="1916"/>
        <end position="1989"/>
    </location>
</feature>
<feature type="domain" description="AAA+ ATPase" evidence="7">
    <location>
        <begin position="1192"/>
        <end position="1303"/>
    </location>
</feature>
<evidence type="ECO:0000313" key="9">
    <source>
        <dbReference type="Proteomes" id="UP000250266"/>
    </source>
</evidence>
<dbReference type="Pfam" id="PF17866">
    <property type="entry name" value="AAA_lid_6"/>
    <property type="match status" value="2"/>
</dbReference>
<organism evidence="8 9">
    <name type="scientific">Lepidopterella palustris CBS 459.81</name>
    <dbReference type="NCBI Taxonomy" id="1314670"/>
    <lineage>
        <taxon>Eukaryota</taxon>
        <taxon>Fungi</taxon>
        <taxon>Dikarya</taxon>
        <taxon>Ascomycota</taxon>
        <taxon>Pezizomycotina</taxon>
        <taxon>Dothideomycetes</taxon>
        <taxon>Pleosporomycetidae</taxon>
        <taxon>Mytilinidiales</taxon>
        <taxon>Argynnaceae</taxon>
        <taxon>Lepidopterella</taxon>
    </lineage>
</organism>
<accession>A0A8E2E0B9</accession>
<feature type="domain" description="AAA+ ATPase" evidence="7">
    <location>
        <begin position="1446"/>
        <end position="1910"/>
    </location>
</feature>
<dbReference type="PRINTS" id="PR00819">
    <property type="entry name" value="CBXCFQXSUPER"/>
</dbReference>
<keyword evidence="9" id="KW-1185">Reference proteome</keyword>
<feature type="compositionally biased region" description="Polar residues" evidence="6">
    <location>
        <begin position="1920"/>
        <end position="1929"/>
    </location>
</feature>
<evidence type="ECO:0000256" key="5">
    <source>
        <dbReference type="SAM" id="Coils"/>
    </source>
</evidence>
<dbReference type="CDD" id="cd17936">
    <property type="entry name" value="EEXXEc_NFX1"/>
    <property type="match status" value="1"/>
</dbReference>
<dbReference type="Gene3D" id="1.10.8.60">
    <property type="match status" value="2"/>
</dbReference>
<dbReference type="EMBL" id="KV745371">
    <property type="protein sequence ID" value="OCK75052.1"/>
    <property type="molecule type" value="Genomic_DNA"/>
</dbReference>